<reference evidence="12 21" key="5">
    <citation type="submission" date="2021-06" db="EMBL/GenBank/DDBJ databases">
        <title>Interrogation of the integrated mobile genetic elements in gut-associated Bacteroides with a consensus prediction approach.</title>
        <authorList>
            <person name="Campbell D.E."/>
            <person name="Leigh J.R."/>
            <person name="Kim T."/>
            <person name="England W."/>
            <person name="Whitaker R.J."/>
            <person name="Degnan P.H."/>
        </authorList>
    </citation>
    <scope>NUCLEOTIDE SEQUENCE [LARGE SCALE GENOMIC DNA]</scope>
    <source>
        <strain evidence="13">VPI-3443</strain>
        <strain evidence="12 21">WAL8669</strain>
    </source>
</reference>
<dbReference type="Proteomes" id="UP000436858">
    <property type="component" value="Unassembled WGS sequence"/>
</dbReference>
<evidence type="ECO:0000313" key="15">
    <source>
        <dbReference type="Proteomes" id="UP000283616"/>
    </source>
</evidence>
<dbReference type="Proteomes" id="UP001162960">
    <property type="component" value="Chromosome"/>
</dbReference>
<dbReference type="PATRIC" id="fig|818.23.peg.3193"/>
<evidence type="ECO:0000313" key="16">
    <source>
        <dbReference type="Proteomes" id="UP000284785"/>
    </source>
</evidence>
<evidence type="ECO:0000256" key="1">
    <source>
        <dbReference type="SAM" id="SignalP"/>
    </source>
</evidence>
<dbReference type="Proteomes" id="UP000488521">
    <property type="component" value="Unassembled WGS sequence"/>
</dbReference>
<dbReference type="Proteomes" id="UP000283616">
    <property type="component" value="Unassembled WGS sequence"/>
</dbReference>
<dbReference type="EMBL" id="WCRS01000006">
    <property type="protein sequence ID" value="KAB4474203.1"/>
    <property type="molecule type" value="Genomic_DNA"/>
</dbReference>
<evidence type="ECO:0000313" key="9">
    <source>
        <dbReference type="EMBL" id="MDC2234984.1"/>
    </source>
</evidence>
<evidence type="ECO:0000313" key="3">
    <source>
        <dbReference type="EMBL" id="CUP58735.1"/>
    </source>
</evidence>
<evidence type="ECO:0000313" key="5">
    <source>
        <dbReference type="EMBL" id="KAB4451388.1"/>
    </source>
</evidence>
<name>A0A0P0FPX9_BACT4</name>
<dbReference type="Pfam" id="PF02469">
    <property type="entry name" value="Fasciclin"/>
    <property type="match status" value="1"/>
</dbReference>
<sequence>MKNNIKLWKKIVGCCLLAVLMYNCADDSYLIDGGKANPYYNGNMMQYLESRPDYFKDLVEVIRLSGMEDVFEDEQITFFAPTDWSIRGSFNYLNRIWYRMGHDSIKSFSQIKPEVWREMLSMYIVKDKYLLKDIPQIDTTAIAAYPGQAFLSYGQQPMNMGVVYYDANNVKYAGARQIIYSYVYDFTIGDMKNAYVATSDIQPTNGVVHVLRLTDHAFGFEPYLFATKAINATIETEPDN</sequence>
<dbReference type="EMBL" id="JAQNVG010000005">
    <property type="protein sequence ID" value="MDC2234984.1"/>
    <property type="molecule type" value="Genomic_DNA"/>
</dbReference>
<dbReference type="Gene3D" id="2.30.180.10">
    <property type="entry name" value="FAS1 domain"/>
    <property type="match status" value="1"/>
</dbReference>
<evidence type="ECO:0000313" key="7">
    <source>
        <dbReference type="EMBL" id="KAB4486774.1"/>
    </source>
</evidence>
<evidence type="ECO:0000313" key="6">
    <source>
        <dbReference type="EMBL" id="KAB4474203.1"/>
    </source>
</evidence>
<feature type="chain" id="PRO_5002966305" evidence="1">
    <location>
        <begin position="26"/>
        <end position="240"/>
    </location>
</feature>
<dbReference type="Proteomes" id="UP000095541">
    <property type="component" value="Unassembled WGS sequence"/>
</dbReference>
<dbReference type="GeneID" id="60926237"/>
<dbReference type="Proteomes" id="UP000436825">
    <property type="component" value="Unassembled WGS sequence"/>
</dbReference>
<dbReference type="EMBL" id="CP083685">
    <property type="protein sequence ID" value="UYU92807.1"/>
    <property type="molecule type" value="Genomic_DNA"/>
</dbReference>
<reference evidence="15 16" key="2">
    <citation type="submission" date="2018-08" db="EMBL/GenBank/DDBJ databases">
        <title>A genome reference for cultivated species of the human gut microbiota.</title>
        <authorList>
            <person name="Zou Y."/>
            <person name="Xue W."/>
            <person name="Luo G."/>
        </authorList>
    </citation>
    <scope>NUCLEOTIDE SEQUENCE [LARGE SCALE GENOMIC DNA]</scope>
    <source>
        <strain evidence="11 15">AF37-12</strain>
        <strain evidence="10 16">AM30-26</strain>
    </source>
</reference>
<dbReference type="OMA" id="ERIASCN"/>
<dbReference type="Proteomes" id="UP000284785">
    <property type="component" value="Unassembled WGS sequence"/>
</dbReference>
<dbReference type="InterPro" id="IPR000782">
    <property type="entry name" value="FAS1_domain"/>
</dbReference>
<feature type="signal peptide" evidence="1">
    <location>
        <begin position="1"/>
        <end position="25"/>
    </location>
</feature>
<evidence type="ECO:0000259" key="2">
    <source>
        <dbReference type="Pfam" id="PF02469"/>
    </source>
</evidence>
<feature type="domain" description="FAS1" evidence="2">
    <location>
        <begin position="55"/>
        <end position="211"/>
    </location>
</feature>
<evidence type="ECO:0000313" key="13">
    <source>
        <dbReference type="EMBL" id="UYU92807.1"/>
    </source>
</evidence>
<evidence type="ECO:0000313" key="17">
    <source>
        <dbReference type="Proteomes" id="UP000436825"/>
    </source>
</evidence>
<dbReference type="SUPFAM" id="SSF82153">
    <property type="entry name" value="FAS1 domain"/>
    <property type="match status" value="1"/>
</dbReference>
<dbReference type="DNASU" id="1073793"/>
<evidence type="ECO:0000313" key="18">
    <source>
        <dbReference type="Proteomes" id="UP000436858"/>
    </source>
</evidence>
<dbReference type="EMBL" id="WCRY01000002">
    <property type="protein sequence ID" value="KAB4486774.1"/>
    <property type="molecule type" value="Genomic_DNA"/>
</dbReference>
<reference evidence="17 18" key="3">
    <citation type="journal article" date="2019" name="Nat. Med.">
        <title>A library of human gut bacterial isolates paired with longitudinal multiomics data enables mechanistic microbiome research.</title>
        <authorList>
            <person name="Poyet M."/>
            <person name="Groussin M."/>
            <person name="Gibbons S.M."/>
            <person name="Avila-Pacheco J."/>
            <person name="Jiang X."/>
            <person name="Kearney S.M."/>
            <person name="Perrotta A.R."/>
            <person name="Berdy B."/>
            <person name="Zhao S."/>
            <person name="Lieberman T.D."/>
            <person name="Swanson P.K."/>
            <person name="Smith M."/>
            <person name="Roesemann S."/>
            <person name="Alexander J.E."/>
            <person name="Rich S.A."/>
            <person name="Livny J."/>
            <person name="Vlamakis H."/>
            <person name="Clish C."/>
            <person name="Bullock K."/>
            <person name="Deik A."/>
            <person name="Scott J."/>
            <person name="Pierce K.A."/>
            <person name="Xavier R.J."/>
            <person name="Alm E.J."/>
        </authorList>
    </citation>
    <scope>NUCLEOTIDE SEQUENCE [LARGE SCALE GENOMIC DNA]</scope>
    <source>
        <strain evidence="6 20">BIOML-A156</strain>
        <strain evidence="5 17">BIOML-A160</strain>
        <strain evidence="7 18">BIOML-A162</strain>
        <strain evidence="4 19">BIOML-A188</strain>
    </source>
</reference>
<dbReference type="EMBL" id="CP083680">
    <property type="protein sequence ID" value="UYU64698.1"/>
    <property type="molecule type" value="Genomic_DNA"/>
</dbReference>
<dbReference type="Proteomes" id="UP000782901">
    <property type="component" value="Unassembled WGS sequence"/>
</dbReference>
<dbReference type="EMBL" id="QSJP01000001">
    <property type="protein sequence ID" value="RHD91777.1"/>
    <property type="molecule type" value="Genomic_DNA"/>
</dbReference>
<dbReference type="Proteomes" id="UP001156218">
    <property type="component" value="Chromosome"/>
</dbReference>
<protein>
    <submittedName>
        <fullName evidence="8">Fasciclin domain-containing protein</fullName>
    </submittedName>
</protein>
<dbReference type="EMBL" id="JAGZEE010000004">
    <property type="protein sequence ID" value="MBS5410029.1"/>
    <property type="molecule type" value="Genomic_DNA"/>
</dbReference>
<reference evidence="8" key="4">
    <citation type="submission" date="2021-02" db="EMBL/GenBank/DDBJ databases">
        <title>Infant gut strain persistence is associated with maternal origin, phylogeny, and functional potential including surface adhesion and iron acquisition.</title>
        <authorList>
            <person name="Lou Y.C."/>
        </authorList>
    </citation>
    <scope>NUCLEOTIDE SEQUENCE</scope>
    <source>
        <strain evidence="8">L3_082_243G1_dasL3_082_243G1_maxbin2.maxbin.015s ta_sub</strain>
    </source>
</reference>
<dbReference type="KEGG" id="btho:Btheta7330_03101"/>
<dbReference type="EMBL" id="WCRW01000022">
    <property type="protein sequence ID" value="KAB4451388.1"/>
    <property type="molecule type" value="Genomic_DNA"/>
</dbReference>
<evidence type="ECO:0000313" key="20">
    <source>
        <dbReference type="Proteomes" id="UP000488521"/>
    </source>
</evidence>
<dbReference type="InterPro" id="IPR036378">
    <property type="entry name" value="FAS1_dom_sf"/>
</dbReference>
<evidence type="ECO:0000313" key="21">
    <source>
        <dbReference type="Proteomes" id="UP001156218"/>
    </source>
</evidence>
<dbReference type="Proteomes" id="UP001217776">
    <property type="component" value="Unassembled WGS sequence"/>
</dbReference>
<organism evidence="5 17">
    <name type="scientific">Bacteroides thetaiotaomicron</name>
    <dbReference type="NCBI Taxonomy" id="818"/>
    <lineage>
        <taxon>Bacteria</taxon>
        <taxon>Pseudomonadati</taxon>
        <taxon>Bacteroidota</taxon>
        <taxon>Bacteroidia</taxon>
        <taxon>Bacteroidales</taxon>
        <taxon>Bacteroidaceae</taxon>
        <taxon>Bacteroides</taxon>
    </lineage>
</organism>
<dbReference type="EMBL" id="CZBI01000001">
    <property type="protein sequence ID" value="CUP58735.1"/>
    <property type="molecule type" value="Genomic_DNA"/>
</dbReference>
<reference evidence="9" key="6">
    <citation type="submission" date="2022-10" db="EMBL/GenBank/DDBJ databases">
        <title>Human gut microbiome strain richness.</title>
        <authorList>
            <person name="Chen-Liaw A."/>
        </authorList>
    </citation>
    <scope>NUCLEOTIDE SEQUENCE</scope>
    <source>
        <strain evidence="9">1001283st1_A3_1001283B150304_161114</strain>
    </source>
</reference>
<accession>C6IEC6</accession>
<evidence type="ECO:0000313" key="14">
    <source>
        <dbReference type="Proteomes" id="UP000095541"/>
    </source>
</evidence>
<dbReference type="Proteomes" id="UP000440614">
    <property type="component" value="Unassembled WGS sequence"/>
</dbReference>
<evidence type="ECO:0000313" key="19">
    <source>
        <dbReference type="Proteomes" id="UP000440614"/>
    </source>
</evidence>
<keyword evidence="1" id="KW-0732">Signal</keyword>
<evidence type="ECO:0000313" key="11">
    <source>
        <dbReference type="EMBL" id="RHL63052.1"/>
    </source>
</evidence>
<evidence type="ECO:0000313" key="12">
    <source>
        <dbReference type="EMBL" id="UYU64698.1"/>
    </source>
</evidence>
<accession>A0A0P0FPX9</accession>
<gene>
    <name evidence="11" type="ORF">DW011_04705</name>
    <name evidence="10" type="ORF">DW780_00550</name>
    <name evidence="3" type="ORF">ERS852557_01105</name>
    <name evidence="6" type="ORF">GAN59_11890</name>
    <name evidence="5" type="ORF">GAN75_23515</name>
    <name evidence="7" type="ORF">GAN91_01780</name>
    <name evidence="4" type="ORF">GAO51_03790</name>
    <name evidence="8" type="ORF">KHY35_04820</name>
    <name evidence="12" type="ORF">KQP68_14000</name>
    <name evidence="13" type="ORF">KQP74_09260</name>
    <name evidence="9" type="ORF">PO127_04380</name>
</gene>
<evidence type="ECO:0000313" key="4">
    <source>
        <dbReference type="EMBL" id="KAB4315056.1"/>
    </source>
</evidence>
<dbReference type="AlphaFoldDB" id="A0A0P0FPX9"/>
<reference evidence="3 14" key="1">
    <citation type="submission" date="2015-09" db="EMBL/GenBank/DDBJ databases">
        <authorList>
            <consortium name="Pathogen Informatics"/>
        </authorList>
    </citation>
    <scope>NUCLEOTIDE SEQUENCE [LARGE SCALE GENOMIC DNA]</scope>
    <source>
        <strain evidence="3 14">2789STDY5834945</strain>
    </source>
</reference>
<proteinExistence type="predicted"/>
<evidence type="ECO:0000313" key="8">
    <source>
        <dbReference type="EMBL" id="MBS5410029.1"/>
    </source>
</evidence>
<dbReference type="EMBL" id="QROV01000004">
    <property type="protein sequence ID" value="RHL63052.1"/>
    <property type="molecule type" value="Genomic_DNA"/>
</dbReference>
<dbReference type="EMBL" id="WCSY01000003">
    <property type="protein sequence ID" value="KAB4315056.1"/>
    <property type="molecule type" value="Genomic_DNA"/>
</dbReference>
<evidence type="ECO:0000313" key="10">
    <source>
        <dbReference type="EMBL" id="RHD91777.1"/>
    </source>
</evidence>
<dbReference type="RefSeq" id="WP_008766181.1">
    <property type="nucleotide sequence ID" value="NZ_AP022660.1"/>
</dbReference>